<sequence>MWLRTSLAPIALKIPAGSTTEYKAMFQNTPPISSMPSATPCRRSHTIRVPTMITLTTNAPKMTYHIMLTTPVELSSTRALPMSKSIQNVITISKAC</sequence>
<reference evidence="1 2" key="1">
    <citation type="submission" date="2018-01" db="EMBL/GenBank/DDBJ databases">
        <title>Twenty Corynebacterium bovis Genomes.</title>
        <authorList>
            <person name="Gulvik C.A."/>
        </authorList>
    </citation>
    <scope>NUCLEOTIDE SEQUENCE [LARGE SCALE GENOMIC DNA]</scope>
    <source>
        <strain evidence="1 2">16-2004</strain>
    </source>
</reference>
<gene>
    <name evidence="1" type="ORF">CXF42_05540</name>
</gene>
<evidence type="ECO:0000313" key="1">
    <source>
        <dbReference type="EMBL" id="RRQ04010.1"/>
    </source>
</evidence>
<dbReference type="AlphaFoldDB" id="A0A3R8PFQ3"/>
<evidence type="ECO:0000313" key="2">
    <source>
        <dbReference type="Proteomes" id="UP000278422"/>
    </source>
</evidence>
<accession>A0A3R8PFQ3</accession>
<organism evidence="1 2">
    <name type="scientific">Corynebacterium bovis</name>
    <dbReference type="NCBI Taxonomy" id="36808"/>
    <lineage>
        <taxon>Bacteria</taxon>
        <taxon>Bacillati</taxon>
        <taxon>Actinomycetota</taxon>
        <taxon>Actinomycetes</taxon>
        <taxon>Mycobacteriales</taxon>
        <taxon>Corynebacteriaceae</taxon>
        <taxon>Corynebacterium</taxon>
    </lineage>
</organism>
<keyword evidence="2" id="KW-1185">Reference proteome</keyword>
<name>A0A3R8PFQ3_9CORY</name>
<dbReference type="Proteomes" id="UP000278422">
    <property type="component" value="Unassembled WGS sequence"/>
</dbReference>
<dbReference type="EMBL" id="PQNQ01000012">
    <property type="protein sequence ID" value="RRQ04010.1"/>
    <property type="molecule type" value="Genomic_DNA"/>
</dbReference>
<proteinExistence type="predicted"/>
<comment type="caution">
    <text evidence="1">The sequence shown here is derived from an EMBL/GenBank/DDBJ whole genome shotgun (WGS) entry which is preliminary data.</text>
</comment>
<protein>
    <submittedName>
        <fullName evidence="1">Uncharacterized protein</fullName>
    </submittedName>
</protein>